<feature type="transmembrane region" description="Helical" evidence="5">
    <location>
        <begin position="32"/>
        <end position="56"/>
    </location>
</feature>
<feature type="transmembrane region" description="Helical" evidence="5">
    <location>
        <begin position="63"/>
        <end position="80"/>
    </location>
</feature>
<keyword evidence="4 5" id="KW-0472">Membrane</keyword>
<feature type="transmembrane region" description="Helical" evidence="5">
    <location>
        <begin position="171"/>
        <end position="189"/>
    </location>
</feature>
<feature type="domain" description="O-antigen ligase-related" evidence="6">
    <location>
        <begin position="202"/>
        <end position="333"/>
    </location>
</feature>
<dbReference type="EMBL" id="CP158375">
    <property type="protein sequence ID" value="XDO97254.1"/>
    <property type="molecule type" value="Genomic_DNA"/>
</dbReference>
<sequence length="400" mass="42168">MTDVSVEAASRPTRGEAWLGFTAGFVLVLTPILGYLAPLAFAPLMGVAGVMALPLLRRRWGSILPMAPLLLLVIWALISLDWSPYVGVKPKAALENALKLPLQLALYGSAVLAFAQLAARSARRAQAVLAAGTGLLALILFIDGLLGAALYQAVKQAIGDPIRADLARRNIAQGIYVLAVLFWPAAVAAWRSGWKLAAPAAGLLLIGASGLLGADAPILALLLGGIAFAAIRFGGRIGGLAFIPPIALYFILSPILTLEAARNGLFAWLHRIVGQSWDARLDIWAFSAAKVLEKPALGWGFDASRTFDPAIPLHPHNAALQLWLELGAAGAALGAVFFCWTAFTLANRAEESRAEAGAGFGALIAYLTVGAISFGVWQEWWLGMGVLGACICLVLRQARV</sequence>
<dbReference type="InterPro" id="IPR007016">
    <property type="entry name" value="O-antigen_ligase-rel_domated"/>
</dbReference>
<protein>
    <submittedName>
        <fullName evidence="7">O-antigen ligase family protein</fullName>
    </submittedName>
</protein>
<feature type="transmembrane region" description="Helical" evidence="5">
    <location>
        <begin position="242"/>
        <end position="261"/>
    </location>
</feature>
<comment type="subcellular location">
    <subcellularLocation>
        <location evidence="1">Membrane</location>
        <topology evidence="1">Multi-pass membrane protein</topology>
    </subcellularLocation>
</comment>
<evidence type="ECO:0000256" key="3">
    <source>
        <dbReference type="ARBA" id="ARBA00022989"/>
    </source>
</evidence>
<dbReference type="AlphaFoldDB" id="A0AB39KUD7"/>
<feature type="transmembrane region" description="Helical" evidence="5">
    <location>
        <begin position="322"/>
        <end position="345"/>
    </location>
</feature>
<dbReference type="GO" id="GO:0016020">
    <property type="term" value="C:membrane"/>
    <property type="evidence" value="ECO:0007669"/>
    <property type="project" value="UniProtKB-SubCell"/>
</dbReference>
<feature type="transmembrane region" description="Helical" evidence="5">
    <location>
        <begin position="128"/>
        <end position="151"/>
    </location>
</feature>
<evidence type="ECO:0000256" key="2">
    <source>
        <dbReference type="ARBA" id="ARBA00022692"/>
    </source>
</evidence>
<reference evidence="7" key="1">
    <citation type="submission" date="2024-06" db="EMBL/GenBank/DDBJ databases">
        <title>Caulobacter inopinatus, sp. nov.</title>
        <authorList>
            <person name="Donachie S.P."/>
        </authorList>
    </citation>
    <scope>NUCLEOTIDE SEQUENCE</scope>
    <source>
        <strain evidence="7">73W</strain>
    </source>
</reference>
<evidence type="ECO:0000259" key="6">
    <source>
        <dbReference type="Pfam" id="PF04932"/>
    </source>
</evidence>
<evidence type="ECO:0000256" key="1">
    <source>
        <dbReference type="ARBA" id="ARBA00004141"/>
    </source>
</evidence>
<feature type="transmembrane region" description="Helical" evidence="5">
    <location>
        <begin position="100"/>
        <end position="119"/>
    </location>
</feature>
<evidence type="ECO:0000256" key="5">
    <source>
        <dbReference type="SAM" id="Phobius"/>
    </source>
</evidence>
<dbReference type="Pfam" id="PF04932">
    <property type="entry name" value="Wzy_C"/>
    <property type="match status" value="1"/>
</dbReference>
<evidence type="ECO:0000256" key="4">
    <source>
        <dbReference type="ARBA" id="ARBA00023136"/>
    </source>
</evidence>
<name>A0AB39KUD7_9CAUL</name>
<accession>A0AB39KUD7</accession>
<keyword evidence="3 5" id="KW-1133">Transmembrane helix</keyword>
<dbReference type="RefSeq" id="WP_369060353.1">
    <property type="nucleotide sequence ID" value="NZ_CP158375.1"/>
</dbReference>
<keyword evidence="2 5" id="KW-0812">Transmembrane</keyword>
<keyword evidence="7" id="KW-0436">Ligase</keyword>
<dbReference type="GO" id="GO:0016874">
    <property type="term" value="F:ligase activity"/>
    <property type="evidence" value="ECO:0007669"/>
    <property type="project" value="UniProtKB-KW"/>
</dbReference>
<evidence type="ECO:0000313" key="7">
    <source>
        <dbReference type="EMBL" id="XDO97254.1"/>
    </source>
</evidence>
<organism evidence="7">
    <name type="scientific">Caulobacter sp. 73W</name>
    <dbReference type="NCBI Taxonomy" id="3161137"/>
    <lineage>
        <taxon>Bacteria</taxon>
        <taxon>Pseudomonadati</taxon>
        <taxon>Pseudomonadota</taxon>
        <taxon>Alphaproteobacteria</taxon>
        <taxon>Caulobacterales</taxon>
        <taxon>Caulobacteraceae</taxon>
        <taxon>Caulobacter</taxon>
    </lineage>
</organism>
<gene>
    <name evidence="7" type="ORF">ABOZ73_02210</name>
</gene>
<feature type="transmembrane region" description="Helical" evidence="5">
    <location>
        <begin position="357"/>
        <end position="374"/>
    </location>
</feature>
<proteinExistence type="predicted"/>